<organism evidence="3 4">
    <name type="scientific">Pedobacter mendelii</name>
    <dbReference type="NCBI Taxonomy" id="1908240"/>
    <lineage>
        <taxon>Bacteria</taxon>
        <taxon>Pseudomonadati</taxon>
        <taxon>Bacteroidota</taxon>
        <taxon>Sphingobacteriia</taxon>
        <taxon>Sphingobacteriales</taxon>
        <taxon>Sphingobacteriaceae</taxon>
        <taxon>Pedobacter</taxon>
    </lineage>
</organism>
<evidence type="ECO:0000256" key="1">
    <source>
        <dbReference type="SAM" id="Phobius"/>
    </source>
</evidence>
<proteinExistence type="predicted"/>
<keyword evidence="1" id="KW-0812">Transmembrane</keyword>
<accession>A0ABQ2BMD5</accession>
<sequence>MTTRPLSVQKIQKISIAFAIAWIILCAAGLHYVVNFSWMISFTDSTITNFLLAIACVSISNMLGYYQPKNERILYVLIISLALTFFIIYLAKYTLLFIFTDFKNYQDFYNFSFPFRGLISFMCLGWCALANILWYRLEEQSETQGRLLTAQNLAKEAELNKLRHQLQPHFLFNSLNSVFALTMVNPKEAGVMITKLASFLRGTLKRDDELWVSVEEEMEYIQLYLDIEKVRFSHRLSIEVNVNDDTLNLCLPGTLLQPIVENAIKFGLYNTSAGITIKIDVSVENDVLNLRVQNPFDPEMKATGGTGFGLTAIKRRLYLLFANPHLLQTEIEANNLYITTLKIPQKNDQDHTNR</sequence>
<evidence type="ECO:0000313" key="4">
    <source>
        <dbReference type="Proteomes" id="UP000645390"/>
    </source>
</evidence>
<dbReference type="Pfam" id="PF06580">
    <property type="entry name" value="His_kinase"/>
    <property type="match status" value="1"/>
</dbReference>
<keyword evidence="4" id="KW-1185">Reference proteome</keyword>
<evidence type="ECO:0000313" key="3">
    <source>
        <dbReference type="EMBL" id="GGI28579.1"/>
    </source>
</evidence>
<reference evidence="4" key="1">
    <citation type="journal article" date="2019" name="Int. J. Syst. Evol. Microbiol.">
        <title>The Global Catalogue of Microorganisms (GCM) 10K type strain sequencing project: providing services to taxonomists for standard genome sequencing and annotation.</title>
        <authorList>
            <consortium name="The Broad Institute Genomics Platform"/>
            <consortium name="The Broad Institute Genome Sequencing Center for Infectious Disease"/>
            <person name="Wu L."/>
            <person name="Ma J."/>
        </authorList>
    </citation>
    <scope>NUCLEOTIDE SEQUENCE [LARGE SCALE GENOMIC DNA]</scope>
    <source>
        <strain evidence="4">CCM 8939</strain>
    </source>
</reference>
<feature type="transmembrane region" description="Helical" evidence="1">
    <location>
        <begin position="46"/>
        <end position="66"/>
    </location>
</feature>
<keyword evidence="1" id="KW-0472">Membrane</keyword>
<feature type="domain" description="Signal transduction histidine kinase internal region" evidence="2">
    <location>
        <begin position="157"/>
        <end position="236"/>
    </location>
</feature>
<protein>
    <recommendedName>
        <fullName evidence="2">Signal transduction histidine kinase internal region domain-containing protein</fullName>
    </recommendedName>
</protein>
<dbReference type="InterPro" id="IPR036890">
    <property type="entry name" value="HATPase_C_sf"/>
</dbReference>
<feature type="transmembrane region" description="Helical" evidence="1">
    <location>
        <begin position="14"/>
        <end position="34"/>
    </location>
</feature>
<dbReference type="Proteomes" id="UP000645390">
    <property type="component" value="Unassembled WGS sequence"/>
</dbReference>
<dbReference type="Gene3D" id="3.30.565.10">
    <property type="entry name" value="Histidine kinase-like ATPase, C-terminal domain"/>
    <property type="match status" value="1"/>
</dbReference>
<dbReference type="RefSeq" id="WP_229746776.1">
    <property type="nucleotide sequence ID" value="NZ_BMDJ01000011.1"/>
</dbReference>
<dbReference type="PANTHER" id="PTHR34220:SF7">
    <property type="entry name" value="SENSOR HISTIDINE KINASE YPDA"/>
    <property type="match status" value="1"/>
</dbReference>
<name>A0ABQ2BMD5_9SPHI</name>
<evidence type="ECO:0000259" key="2">
    <source>
        <dbReference type="Pfam" id="PF06580"/>
    </source>
</evidence>
<gene>
    <name evidence="3" type="ORF">GCM10008119_33350</name>
</gene>
<dbReference type="EMBL" id="BMDJ01000011">
    <property type="protein sequence ID" value="GGI28579.1"/>
    <property type="molecule type" value="Genomic_DNA"/>
</dbReference>
<dbReference type="PANTHER" id="PTHR34220">
    <property type="entry name" value="SENSOR HISTIDINE KINASE YPDA"/>
    <property type="match status" value="1"/>
</dbReference>
<dbReference type="SUPFAM" id="SSF55874">
    <property type="entry name" value="ATPase domain of HSP90 chaperone/DNA topoisomerase II/histidine kinase"/>
    <property type="match status" value="1"/>
</dbReference>
<dbReference type="InterPro" id="IPR050640">
    <property type="entry name" value="Bact_2-comp_sensor_kinase"/>
</dbReference>
<feature type="transmembrane region" description="Helical" evidence="1">
    <location>
        <begin position="118"/>
        <end position="137"/>
    </location>
</feature>
<comment type="caution">
    <text evidence="3">The sequence shown here is derived from an EMBL/GenBank/DDBJ whole genome shotgun (WGS) entry which is preliminary data.</text>
</comment>
<dbReference type="InterPro" id="IPR010559">
    <property type="entry name" value="Sig_transdc_His_kin_internal"/>
</dbReference>
<keyword evidence="1" id="KW-1133">Transmembrane helix</keyword>
<feature type="transmembrane region" description="Helical" evidence="1">
    <location>
        <begin position="73"/>
        <end position="98"/>
    </location>
</feature>